<proteinExistence type="predicted"/>
<dbReference type="OrthoDB" id="5984008at2759"/>
<evidence type="ECO:0000313" key="2">
    <source>
        <dbReference type="EMBL" id="PIO69666.1"/>
    </source>
</evidence>
<feature type="transmembrane region" description="Helical" evidence="1">
    <location>
        <begin position="161"/>
        <end position="188"/>
    </location>
</feature>
<dbReference type="Proteomes" id="UP000230423">
    <property type="component" value="Unassembled WGS sequence"/>
</dbReference>
<organism evidence="2 3">
    <name type="scientific">Teladorsagia circumcincta</name>
    <name type="common">Brown stomach worm</name>
    <name type="synonym">Ostertagia circumcincta</name>
    <dbReference type="NCBI Taxonomy" id="45464"/>
    <lineage>
        <taxon>Eukaryota</taxon>
        <taxon>Metazoa</taxon>
        <taxon>Ecdysozoa</taxon>
        <taxon>Nematoda</taxon>
        <taxon>Chromadorea</taxon>
        <taxon>Rhabditida</taxon>
        <taxon>Rhabditina</taxon>
        <taxon>Rhabditomorpha</taxon>
        <taxon>Strongyloidea</taxon>
        <taxon>Trichostrongylidae</taxon>
        <taxon>Teladorsagia</taxon>
    </lineage>
</organism>
<keyword evidence="3" id="KW-1185">Reference proteome</keyword>
<name>A0A2G9UHK9_TELCI</name>
<keyword evidence="1" id="KW-1133">Transmembrane helix</keyword>
<evidence type="ECO:0000313" key="3">
    <source>
        <dbReference type="Proteomes" id="UP000230423"/>
    </source>
</evidence>
<keyword evidence="1" id="KW-0812">Transmembrane</keyword>
<evidence type="ECO:0008006" key="4">
    <source>
        <dbReference type="Google" id="ProtNLM"/>
    </source>
</evidence>
<gene>
    <name evidence="2" type="ORF">TELCIR_08507</name>
</gene>
<evidence type="ECO:0000256" key="1">
    <source>
        <dbReference type="SAM" id="Phobius"/>
    </source>
</evidence>
<reference evidence="2 3" key="1">
    <citation type="submission" date="2015-09" db="EMBL/GenBank/DDBJ databases">
        <title>Draft genome of the parasitic nematode Teladorsagia circumcincta isolate WARC Sus (inbred).</title>
        <authorList>
            <person name="Mitreva M."/>
        </authorList>
    </citation>
    <scope>NUCLEOTIDE SEQUENCE [LARGE SCALE GENOMIC DNA]</scope>
    <source>
        <strain evidence="2 3">S</strain>
    </source>
</reference>
<dbReference type="AlphaFoldDB" id="A0A2G9UHK9"/>
<accession>A0A2G9UHK9</accession>
<dbReference type="SUPFAM" id="SSF53850">
    <property type="entry name" value="Periplasmic binding protein-like II"/>
    <property type="match status" value="1"/>
</dbReference>
<dbReference type="EMBL" id="KZ346566">
    <property type="protein sequence ID" value="PIO69666.1"/>
    <property type="molecule type" value="Genomic_DNA"/>
</dbReference>
<dbReference type="Gene3D" id="3.40.190.10">
    <property type="entry name" value="Periplasmic binding protein-like II"/>
    <property type="match status" value="2"/>
</dbReference>
<protein>
    <recommendedName>
        <fullName evidence="4">Ionotropic glutamate receptor C-terminal domain-containing protein</fullName>
    </recommendedName>
</protein>
<sequence>MVASYTANLAAFLVLDQPEKGLTGITDPRLRNPSANFSFGTVLNSNVYQYFKRHVELSTMFRKMEAHNVEKLTRRFHLGFYPTGFRGSQTLCAANKLLFSPQYFRGALFGRSAYGVGLQKNSPWTPHITSAILRMTEKSGPNRRASRVWPVRVRVVYDIRVAVLVAMFAFAMLHGSLLGLCAHVSSLLAQNWTLSTMPTTTILCID</sequence>
<keyword evidence="1" id="KW-0472">Membrane</keyword>